<protein>
    <recommendedName>
        <fullName evidence="2">Lipocalin/cytosolic fatty-acid binding domain-containing protein</fullName>
    </recommendedName>
</protein>
<evidence type="ECO:0008006" key="2">
    <source>
        <dbReference type="Google" id="ProtNLM"/>
    </source>
</evidence>
<organism evidence="1">
    <name type="scientific">Prymnesium polylepis</name>
    <dbReference type="NCBI Taxonomy" id="72548"/>
    <lineage>
        <taxon>Eukaryota</taxon>
        <taxon>Haptista</taxon>
        <taxon>Haptophyta</taxon>
        <taxon>Prymnesiophyceae</taxon>
        <taxon>Prymnesiales</taxon>
        <taxon>Prymnesiaceae</taxon>
        <taxon>Prymnesium</taxon>
    </lineage>
</organism>
<dbReference type="SUPFAM" id="SSF50814">
    <property type="entry name" value="Lipocalins"/>
    <property type="match status" value="1"/>
</dbReference>
<evidence type="ECO:0000313" key="1">
    <source>
        <dbReference type="EMBL" id="CAE2197465.1"/>
    </source>
</evidence>
<dbReference type="GO" id="GO:0000302">
    <property type="term" value="P:response to reactive oxygen species"/>
    <property type="evidence" value="ECO:0007669"/>
    <property type="project" value="TreeGrafter"/>
</dbReference>
<dbReference type="GO" id="GO:0005737">
    <property type="term" value="C:cytoplasm"/>
    <property type="evidence" value="ECO:0007669"/>
    <property type="project" value="TreeGrafter"/>
</dbReference>
<dbReference type="GO" id="GO:0006629">
    <property type="term" value="P:lipid metabolic process"/>
    <property type="evidence" value="ECO:0007669"/>
    <property type="project" value="TreeGrafter"/>
</dbReference>
<dbReference type="Gene3D" id="2.40.128.20">
    <property type="match status" value="1"/>
</dbReference>
<gene>
    <name evidence="1" type="ORF">CPOL0286_LOCUS2819</name>
</gene>
<dbReference type="EMBL" id="HBKO01005810">
    <property type="protein sequence ID" value="CAE2197465.1"/>
    <property type="molecule type" value="Transcribed_RNA"/>
</dbReference>
<proteinExistence type="predicted"/>
<dbReference type="AlphaFoldDB" id="A0A7S4HFB3"/>
<sequence length="235" mass="25967">MAMDDGVRGCPTYEQVRQPSMDGFDVTKYVGRWYEHAFHDYTQFADVYDTTLDIELSADGKRWLDDFALKGPSPVAAPRSWDKSPVANGAHYFLYGKIDGSTPGVLQESGFGVTFPNFIVDVQRGPSGEYTEAIQFQCLERGGVRIFEGINFLSRAPTMSDAQMAAMHSRATAAGMDPYGSTPNQMHVVPHTAAGTPPIDNSWQQLWRGIRFPELLALIETSTHSAFEDTSAITK</sequence>
<name>A0A7S4HFB3_9EUKA</name>
<dbReference type="PANTHER" id="PTHR10612:SF34">
    <property type="entry name" value="APOLIPOPROTEIN D"/>
    <property type="match status" value="1"/>
</dbReference>
<dbReference type="InterPro" id="IPR012674">
    <property type="entry name" value="Calycin"/>
</dbReference>
<accession>A0A7S4HFB3</accession>
<dbReference type="FunFam" id="2.40.128.20:FF:000054">
    <property type="entry name" value="Uncharacterized protein"/>
    <property type="match status" value="1"/>
</dbReference>
<reference evidence="1" key="1">
    <citation type="submission" date="2021-01" db="EMBL/GenBank/DDBJ databases">
        <authorList>
            <person name="Corre E."/>
            <person name="Pelletier E."/>
            <person name="Niang G."/>
            <person name="Scheremetjew M."/>
            <person name="Finn R."/>
            <person name="Kale V."/>
            <person name="Holt S."/>
            <person name="Cochrane G."/>
            <person name="Meng A."/>
            <person name="Brown T."/>
            <person name="Cohen L."/>
        </authorList>
    </citation>
    <scope>NUCLEOTIDE SEQUENCE</scope>
    <source>
        <strain evidence="1">UIO037</strain>
    </source>
</reference>
<dbReference type="PANTHER" id="PTHR10612">
    <property type="entry name" value="APOLIPOPROTEIN D"/>
    <property type="match status" value="1"/>
</dbReference>